<dbReference type="InterPro" id="IPR013858">
    <property type="entry name" value="Peptidase_M10B_C"/>
</dbReference>
<dbReference type="GO" id="GO:0009288">
    <property type="term" value="C:bacterial-type flagellum"/>
    <property type="evidence" value="ECO:0007669"/>
    <property type="project" value="UniProtKB-SubCell"/>
</dbReference>
<evidence type="ECO:0000256" key="6">
    <source>
        <dbReference type="ARBA" id="ARBA00023143"/>
    </source>
</evidence>
<dbReference type="EMBL" id="ANHY01000004">
    <property type="protein sequence ID" value="EKV32087.1"/>
    <property type="molecule type" value="Genomic_DNA"/>
</dbReference>
<protein>
    <recommendedName>
        <fullName evidence="7">Flagellin</fullName>
    </recommendedName>
</protein>
<dbReference type="Pfam" id="PF00353">
    <property type="entry name" value="HemolysinCabind"/>
    <property type="match status" value="1"/>
</dbReference>
<evidence type="ECO:0000256" key="4">
    <source>
        <dbReference type="ARBA" id="ARBA00022525"/>
    </source>
</evidence>
<evidence type="ECO:0000256" key="2">
    <source>
        <dbReference type="ARBA" id="ARBA00005709"/>
    </source>
</evidence>
<dbReference type="AlphaFoldDB" id="K9H3F8"/>
<dbReference type="InterPro" id="IPR011049">
    <property type="entry name" value="Serralysin-like_metalloprot_C"/>
</dbReference>
<comment type="similarity">
    <text evidence="2 7">Belongs to the bacterial flagellin family.</text>
</comment>
<dbReference type="InterPro" id="IPR001029">
    <property type="entry name" value="Flagellin_N"/>
</dbReference>
<dbReference type="PRINTS" id="PR00313">
    <property type="entry name" value="CABNDNGRPT"/>
</dbReference>
<dbReference type="Pfam" id="PF00669">
    <property type="entry name" value="Flagellin_N"/>
    <property type="match status" value="1"/>
</dbReference>
<dbReference type="InterPro" id="IPR001492">
    <property type="entry name" value="Flagellin"/>
</dbReference>
<comment type="subcellular location">
    <subcellularLocation>
        <location evidence="7">Secreted</location>
    </subcellularLocation>
    <subcellularLocation>
        <location evidence="7">Bacterial flagellum</location>
    </subcellularLocation>
</comment>
<dbReference type="STRING" id="1238182.C882_3151"/>
<feature type="domain" description="Peptidase metallopeptidase" evidence="9">
    <location>
        <begin position="254"/>
        <end position="422"/>
    </location>
</feature>
<evidence type="ECO:0000256" key="1">
    <source>
        <dbReference type="ARBA" id="ARBA00001913"/>
    </source>
</evidence>
<keyword evidence="6 7" id="KW-0975">Bacterial flagellum</keyword>
<name>K9H3F8_9PROT</name>
<dbReference type="eggNOG" id="COG2931">
    <property type="taxonomic scope" value="Bacteria"/>
</dbReference>
<dbReference type="GO" id="GO:0008237">
    <property type="term" value="F:metallopeptidase activity"/>
    <property type="evidence" value="ECO:0007669"/>
    <property type="project" value="InterPro"/>
</dbReference>
<dbReference type="SMART" id="SM00235">
    <property type="entry name" value="ZnMc"/>
    <property type="match status" value="1"/>
</dbReference>
<dbReference type="CDD" id="cd04277">
    <property type="entry name" value="ZnMc_serralysin_like"/>
    <property type="match status" value="1"/>
</dbReference>
<keyword evidence="5" id="KW-0677">Repeat</keyword>
<dbReference type="InterPro" id="IPR034033">
    <property type="entry name" value="Serralysin-like"/>
</dbReference>
<evidence type="ECO:0000256" key="3">
    <source>
        <dbReference type="ARBA" id="ARBA00009490"/>
    </source>
</evidence>
<evidence type="ECO:0000313" key="11">
    <source>
        <dbReference type="Proteomes" id="UP000009881"/>
    </source>
</evidence>
<dbReference type="InterPro" id="IPR001343">
    <property type="entry name" value="Hemolysn_Ca-bd"/>
</dbReference>
<dbReference type="Proteomes" id="UP000009881">
    <property type="component" value="Unassembled WGS sequence"/>
</dbReference>
<dbReference type="GO" id="GO:0005198">
    <property type="term" value="F:structural molecule activity"/>
    <property type="evidence" value="ECO:0007669"/>
    <property type="project" value="UniProtKB-UniRule"/>
</dbReference>
<dbReference type="Gene3D" id="1.20.1330.10">
    <property type="entry name" value="f41 fragment of flagellin, N-terminal domain"/>
    <property type="match status" value="1"/>
</dbReference>
<gene>
    <name evidence="10" type="ORF">C882_3151</name>
</gene>
<reference evidence="10 11" key="1">
    <citation type="journal article" date="2013" name="Genome Announc.">
        <title>Draft Genome Sequence of an Alphaproteobacterium, Caenispirillum salinarum AK4(T), Isolated from a Solar Saltern.</title>
        <authorList>
            <person name="Khatri I."/>
            <person name="Singh A."/>
            <person name="Korpole S."/>
            <person name="Pinnaka A.K."/>
            <person name="Subramanian S."/>
        </authorList>
    </citation>
    <scope>NUCLEOTIDE SEQUENCE [LARGE SCALE GENOMIC DNA]</scope>
    <source>
        <strain evidence="10 11">AK4</strain>
    </source>
</reference>
<dbReference type="Pfam" id="PF00700">
    <property type="entry name" value="Flagellin_C"/>
    <property type="match status" value="1"/>
</dbReference>
<dbReference type="GO" id="GO:0005615">
    <property type="term" value="C:extracellular space"/>
    <property type="evidence" value="ECO:0007669"/>
    <property type="project" value="InterPro"/>
</dbReference>
<dbReference type="Gene3D" id="3.40.390.10">
    <property type="entry name" value="Collagenase (Catalytic Domain)"/>
    <property type="match status" value="1"/>
</dbReference>
<dbReference type="PANTHER" id="PTHR42792:SF2">
    <property type="entry name" value="FLAGELLIN"/>
    <property type="match status" value="1"/>
</dbReference>
<dbReference type="InterPro" id="IPR006026">
    <property type="entry name" value="Peptidase_Metallo"/>
</dbReference>
<sequence>MSSLLTNTSSMQALRVLQGLDRDVAATQTAIATGLKVSNARDNAAIWKVSTALRSDVSTLRVVNDGISRAQAELATIDSAFNQVTELLDRARAKSALLERPDNVRARALISSDIKDLMDQAEGILADTSFNGATLLNGTERRVIIGADGETLTMGGTEVTAQTLGLDAVKAKADIVAPQVTAPPDPNENPDNGRATFGNDALSVGAGRTGPGGSDGINGAIAATGAVNVLDGASDFVKMLAYGTRWGAAGSAGPELTYSLHNGASTYKAGYGNGESASAADLSTAYEGAIRDIMAYASGITGITFTEVTETATLAGDMRFAQWNDPSPDPDTAHAYLPGDYAEAGDMWISSYVTTNYATPSAGTYANLTIIHELGHALGLKHPHEENIDGEYNYDGADIDHLKYSVMSYKDFAGDTNDGYGATYFPTSFMVGDIAALQAIYGAGGGNGGDTTYSWTGDAFETLWDSGGTDTIDLSNKTAALDIDLTPGTYSDIGTTVTFEGTVTENETLGIAYGTYIENVVGGSGNDTIKGNDVDNVFTGGAGNDTMDGGAGINVAVFSGNADQYTIADQGDGTVKITGADGVDTLSNIQVLRFDDGDVDVSALMPPITAEEAAAADNPGDYSISLELGLQEMIDVAMQRTVDAATDYANTATRLDSVLSMNETLMQNLMEGIGVLVDTDMVEASARSQALQVQQQLAQQSLSIANGNARSILQLFG</sequence>
<comment type="cofactor">
    <cofactor evidence="1">
        <name>Ca(2+)</name>
        <dbReference type="ChEBI" id="CHEBI:29108"/>
    </cofactor>
</comment>
<dbReference type="SUPFAM" id="SSF51120">
    <property type="entry name" value="beta-Roll"/>
    <property type="match status" value="1"/>
</dbReference>
<comment type="function">
    <text evidence="7">Flagellin is the subunit protein which polymerizes to form the filaments of bacterial flagella.</text>
</comment>
<dbReference type="InterPro" id="IPR024079">
    <property type="entry name" value="MetalloPept_cat_dom_sf"/>
</dbReference>
<accession>K9H3F8</accession>
<comment type="similarity">
    <text evidence="3">Belongs to the peptidase M10B family.</text>
</comment>
<proteinExistence type="inferred from homology"/>
<evidence type="ECO:0000256" key="5">
    <source>
        <dbReference type="ARBA" id="ARBA00022737"/>
    </source>
</evidence>
<dbReference type="SUPFAM" id="SSF64518">
    <property type="entry name" value="Phase 1 flagellin"/>
    <property type="match status" value="1"/>
</dbReference>
<evidence type="ECO:0000259" key="9">
    <source>
        <dbReference type="SMART" id="SM00235"/>
    </source>
</evidence>
<feature type="region of interest" description="Disordered" evidence="8">
    <location>
        <begin position="179"/>
        <end position="198"/>
    </location>
</feature>
<evidence type="ECO:0000256" key="8">
    <source>
        <dbReference type="SAM" id="MobiDB-lite"/>
    </source>
</evidence>
<dbReference type="eggNOG" id="COG1344">
    <property type="taxonomic scope" value="Bacteria"/>
</dbReference>
<keyword evidence="4 7" id="KW-0964">Secreted</keyword>
<keyword evidence="11" id="KW-1185">Reference proteome</keyword>
<dbReference type="GO" id="GO:0008270">
    <property type="term" value="F:zinc ion binding"/>
    <property type="evidence" value="ECO:0007669"/>
    <property type="project" value="InterPro"/>
</dbReference>
<evidence type="ECO:0000256" key="7">
    <source>
        <dbReference type="RuleBase" id="RU362073"/>
    </source>
</evidence>
<dbReference type="PATRIC" id="fig|1238182.3.peg.899"/>
<comment type="caution">
    <text evidence="10">The sequence shown here is derived from an EMBL/GenBank/DDBJ whole genome shotgun (WGS) entry which is preliminary data.</text>
</comment>
<dbReference type="PANTHER" id="PTHR42792">
    <property type="entry name" value="FLAGELLIN"/>
    <property type="match status" value="1"/>
</dbReference>
<dbReference type="Gene3D" id="2.150.10.10">
    <property type="entry name" value="Serralysin-like metalloprotease, C-terminal"/>
    <property type="match status" value="1"/>
</dbReference>
<dbReference type="PRINTS" id="PR00207">
    <property type="entry name" value="FLAGELLIN"/>
</dbReference>
<dbReference type="InterPro" id="IPR046358">
    <property type="entry name" value="Flagellin_C"/>
</dbReference>
<dbReference type="GO" id="GO:0006508">
    <property type="term" value="P:proteolysis"/>
    <property type="evidence" value="ECO:0007669"/>
    <property type="project" value="InterPro"/>
</dbReference>
<dbReference type="GO" id="GO:0005509">
    <property type="term" value="F:calcium ion binding"/>
    <property type="evidence" value="ECO:0007669"/>
    <property type="project" value="InterPro"/>
</dbReference>
<dbReference type="SUPFAM" id="SSF55486">
    <property type="entry name" value="Metalloproteases ('zincins'), catalytic domain"/>
    <property type="match status" value="1"/>
</dbReference>
<evidence type="ECO:0000313" key="10">
    <source>
        <dbReference type="EMBL" id="EKV32087.1"/>
    </source>
</evidence>
<organism evidence="10 11">
    <name type="scientific">Caenispirillum salinarum AK4</name>
    <dbReference type="NCBI Taxonomy" id="1238182"/>
    <lineage>
        <taxon>Bacteria</taxon>
        <taxon>Pseudomonadati</taxon>
        <taxon>Pseudomonadota</taxon>
        <taxon>Alphaproteobacteria</taxon>
        <taxon>Rhodospirillales</taxon>
        <taxon>Novispirillaceae</taxon>
        <taxon>Caenispirillum</taxon>
    </lineage>
</organism>
<dbReference type="Pfam" id="PF08548">
    <property type="entry name" value="Peptidase_M10_C"/>
    <property type="match status" value="1"/>
</dbReference>